<keyword evidence="3" id="KW-1185">Reference proteome</keyword>
<dbReference type="Gene3D" id="1.10.1200.10">
    <property type="entry name" value="ACP-like"/>
    <property type="match status" value="1"/>
</dbReference>
<feature type="domain" description="Carrier" evidence="1">
    <location>
        <begin position="85"/>
        <end position="161"/>
    </location>
</feature>
<sequence>MTVQTLPGNPHFAGVYRTTADSGFVAAVAPRAFLSVPEVRAALCEILATQAHRLTFTVLHAGEGLDTEALGDDAAATRKFHRTKTPEGPVESLLAERVSLTLPEDAVLSMTDDVRDLGGDSLFCLELSEAVLDTWNVEIEPVDIFRVESLAALAADIEARR</sequence>
<name>A0A0C5GKZ1_9ACTN</name>
<accession>A0A0C5GKZ1</accession>
<dbReference type="SUPFAM" id="SSF47336">
    <property type="entry name" value="ACP-like"/>
    <property type="match status" value="1"/>
</dbReference>
<dbReference type="PATRIC" id="fig|477245.3.peg.6563"/>
<evidence type="ECO:0000313" key="2">
    <source>
        <dbReference type="EMBL" id="AJP05166.1"/>
    </source>
</evidence>
<reference evidence="2 3" key="1">
    <citation type="submission" date="2015-02" db="EMBL/GenBank/DDBJ databases">
        <title>Genome sequence of thermotolerant Streptomyces cyaneogriseus subsp. Noncyanogenus NMWT1, the producer of nematocidal antibiotics nemadectin.</title>
        <authorList>
            <person name="Wang H."/>
            <person name="Li C."/>
            <person name="Xiang W."/>
            <person name="Wang X."/>
        </authorList>
    </citation>
    <scope>NUCLEOTIDE SEQUENCE [LARGE SCALE GENOMIC DNA]</scope>
    <source>
        <strain evidence="2 3">NMWT 1</strain>
    </source>
</reference>
<dbReference type="Proteomes" id="UP000032234">
    <property type="component" value="Chromosome"/>
</dbReference>
<dbReference type="InterPro" id="IPR036736">
    <property type="entry name" value="ACP-like_sf"/>
</dbReference>
<proteinExistence type="predicted"/>
<gene>
    <name evidence="2" type="ORF">TU94_30815</name>
</gene>
<dbReference type="EMBL" id="CP010849">
    <property type="protein sequence ID" value="AJP05166.1"/>
    <property type="molecule type" value="Genomic_DNA"/>
</dbReference>
<dbReference type="AlphaFoldDB" id="A0A0C5GKZ1"/>
<dbReference type="RefSeq" id="WP_044386636.1">
    <property type="nucleotide sequence ID" value="NZ_CP010849.1"/>
</dbReference>
<evidence type="ECO:0000313" key="3">
    <source>
        <dbReference type="Proteomes" id="UP000032234"/>
    </source>
</evidence>
<protein>
    <recommendedName>
        <fullName evidence="1">Carrier domain-containing protein</fullName>
    </recommendedName>
</protein>
<dbReference type="OrthoDB" id="4248747at2"/>
<dbReference type="InterPro" id="IPR009081">
    <property type="entry name" value="PP-bd_ACP"/>
</dbReference>
<dbReference type="PROSITE" id="PS50075">
    <property type="entry name" value="CARRIER"/>
    <property type="match status" value="1"/>
</dbReference>
<dbReference type="HOGENOM" id="CLU_1642736_0_0_11"/>
<evidence type="ECO:0000259" key="1">
    <source>
        <dbReference type="PROSITE" id="PS50075"/>
    </source>
</evidence>
<dbReference type="KEGG" id="scw:TU94_30815"/>
<organism evidence="2 3">
    <name type="scientific">Streptomyces cyaneogriseus subsp. noncyanogenus</name>
    <dbReference type="NCBI Taxonomy" id="477245"/>
    <lineage>
        <taxon>Bacteria</taxon>
        <taxon>Bacillati</taxon>
        <taxon>Actinomycetota</taxon>
        <taxon>Actinomycetes</taxon>
        <taxon>Kitasatosporales</taxon>
        <taxon>Streptomycetaceae</taxon>
        <taxon>Streptomyces</taxon>
    </lineage>
</organism>
<dbReference type="Pfam" id="PF00550">
    <property type="entry name" value="PP-binding"/>
    <property type="match status" value="1"/>
</dbReference>
<dbReference type="STRING" id="477245.TU94_30815"/>